<dbReference type="AlphaFoldDB" id="A0A8H6JS91"/>
<evidence type="ECO:0000313" key="2">
    <source>
        <dbReference type="EMBL" id="KAF6817875.1"/>
    </source>
</evidence>
<gene>
    <name evidence="2" type="ORF">CMUS01_12027</name>
</gene>
<keyword evidence="3" id="KW-1185">Reference proteome</keyword>
<sequence>MSAAAMVRRDPTRAEPPARRCSPFQHVGGLDTSGEVGSLPTDCLVHGEPVNDAVCGAIHRPSKKCMSPGVSSRGASPL</sequence>
<comment type="caution">
    <text evidence="2">The sequence shown here is derived from an EMBL/GenBank/DDBJ whole genome shotgun (WGS) entry which is preliminary data.</text>
</comment>
<feature type="compositionally biased region" description="Basic and acidic residues" evidence="1">
    <location>
        <begin position="7"/>
        <end position="18"/>
    </location>
</feature>
<feature type="region of interest" description="Disordered" evidence="1">
    <location>
        <begin position="1"/>
        <end position="26"/>
    </location>
</feature>
<organism evidence="2 3">
    <name type="scientific">Colletotrichum musicola</name>
    <dbReference type="NCBI Taxonomy" id="2175873"/>
    <lineage>
        <taxon>Eukaryota</taxon>
        <taxon>Fungi</taxon>
        <taxon>Dikarya</taxon>
        <taxon>Ascomycota</taxon>
        <taxon>Pezizomycotina</taxon>
        <taxon>Sordariomycetes</taxon>
        <taxon>Hypocreomycetidae</taxon>
        <taxon>Glomerellales</taxon>
        <taxon>Glomerellaceae</taxon>
        <taxon>Colletotrichum</taxon>
        <taxon>Colletotrichum orchidearum species complex</taxon>
    </lineage>
</organism>
<proteinExistence type="predicted"/>
<evidence type="ECO:0000313" key="3">
    <source>
        <dbReference type="Proteomes" id="UP000639643"/>
    </source>
</evidence>
<evidence type="ECO:0000256" key="1">
    <source>
        <dbReference type="SAM" id="MobiDB-lite"/>
    </source>
</evidence>
<reference evidence="2" key="1">
    <citation type="journal article" date="2020" name="Phytopathology">
        <title>Genome Sequence Resources of Colletotrichum truncatum, C. plurivorum, C. musicola, and C. sojae: Four Species Pathogenic to Soybean (Glycine max).</title>
        <authorList>
            <person name="Rogerio F."/>
            <person name="Boufleur T.R."/>
            <person name="Ciampi-Guillardi M."/>
            <person name="Sukno S.A."/>
            <person name="Thon M.R."/>
            <person name="Massola Junior N.S."/>
            <person name="Baroncelli R."/>
        </authorList>
    </citation>
    <scope>NUCLEOTIDE SEQUENCE</scope>
    <source>
        <strain evidence="2">LFN0074</strain>
    </source>
</reference>
<accession>A0A8H6JS91</accession>
<protein>
    <submittedName>
        <fullName evidence="2">Uncharacterized protein</fullName>
    </submittedName>
</protein>
<dbReference type="Proteomes" id="UP000639643">
    <property type="component" value="Unassembled WGS sequence"/>
</dbReference>
<dbReference type="EMBL" id="WIGM01000646">
    <property type="protein sequence ID" value="KAF6817875.1"/>
    <property type="molecule type" value="Genomic_DNA"/>
</dbReference>
<name>A0A8H6JS91_9PEZI</name>